<evidence type="ECO:0000313" key="5">
    <source>
        <dbReference type="Proteomes" id="UP000237003"/>
    </source>
</evidence>
<evidence type="ECO:0000256" key="1">
    <source>
        <dbReference type="ARBA" id="ARBA00022723"/>
    </source>
</evidence>
<dbReference type="Gene3D" id="3.40.50.1000">
    <property type="entry name" value="HAD superfamily/HAD-like"/>
    <property type="match status" value="1"/>
</dbReference>
<evidence type="ECO:0000256" key="3">
    <source>
        <dbReference type="ARBA" id="ARBA00022842"/>
    </source>
</evidence>
<dbReference type="InterPro" id="IPR006385">
    <property type="entry name" value="HAD_hydro_SerB1"/>
</dbReference>
<evidence type="ECO:0000313" key="4">
    <source>
        <dbReference type="EMBL" id="POU68483.1"/>
    </source>
</evidence>
<dbReference type="GO" id="GO:0016787">
    <property type="term" value="F:hydrolase activity"/>
    <property type="evidence" value="ECO:0007669"/>
    <property type="project" value="UniProtKB-KW"/>
</dbReference>
<accession>A0A2S4S3Q5</accession>
<name>A0A2S4S3Q5_CITAM</name>
<dbReference type="CDD" id="cd02612">
    <property type="entry name" value="HAD_PGPPase"/>
    <property type="match status" value="1"/>
</dbReference>
<dbReference type="Proteomes" id="UP000237003">
    <property type="component" value="Unassembled WGS sequence"/>
</dbReference>
<dbReference type="Gene3D" id="1.20.1440.100">
    <property type="entry name" value="SG protein - dephosphorylation function"/>
    <property type="match status" value="1"/>
</dbReference>
<dbReference type="SUPFAM" id="SSF56784">
    <property type="entry name" value="HAD-like"/>
    <property type="match status" value="1"/>
</dbReference>
<dbReference type="InterPro" id="IPR036412">
    <property type="entry name" value="HAD-like_sf"/>
</dbReference>
<gene>
    <name evidence="4" type="ORF">C3430_05325</name>
</gene>
<evidence type="ECO:0000256" key="2">
    <source>
        <dbReference type="ARBA" id="ARBA00022801"/>
    </source>
</evidence>
<keyword evidence="2 4" id="KW-0378">Hydrolase</keyword>
<dbReference type="NCBIfam" id="TIGR01488">
    <property type="entry name" value="HAD-SF-IB"/>
    <property type="match status" value="1"/>
</dbReference>
<dbReference type="Pfam" id="PF12710">
    <property type="entry name" value="HAD"/>
    <property type="match status" value="1"/>
</dbReference>
<proteinExistence type="predicted"/>
<dbReference type="AlphaFoldDB" id="A0A2S4S3Q5"/>
<dbReference type="InterPro" id="IPR050582">
    <property type="entry name" value="HAD-like_SerB"/>
</dbReference>
<protein>
    <submittedName>
        <fullName evidence="4">HAD-IB family hydrolase</fullName>
    </submittedName>
</protein>
<dbReference type="PANTHER" id="PTHR43344">
    <property type="entry name" value="PHOSPHOSERINE PHOSPHATASE"/>
    <property type="match status" value="1"/>
</dbReference>
<comment type="caution">
    <text evidence="4">The sequence shown here is derived from an EMBL/GenBank/DDBJ whole genome shotgun (WGS) entry which is preliminary data.</text>
</comment>
<dbReference type="RefSeq" id="WP_103775393.1">
    <property type="nucleotide sequence ID" value="NZ_PQLX01000001.1"/>
</dbReference>
<dbReference type="GO" id="GO:0046872">
    <property type="term" value="F:metal ion binding"/>
    <property type="evidence" value="ECO:0007669"/>
    <property type="project" value="UniProtKB-KW"/>
</dbReference>
<keyword evidence="1" id="KW-0479">Metal-binding</keyword>
<reference evidence="4 5" key="1">
    <citation type="submission" date="2018-01" db="EMBL/GenBank/DDBJ databases">
        <title>Complete genome sequences of 14 Citrobacter spp. isolated from plant in Canada.</title>
        <authorList>
            <person name="Bhandare S.G."/>
            <person name="Colavecchio A."/>
            <person name="Jeukens J."/>
            <person name="Emond-Rheault J.-G."/>
            <person name="Freschi L."/>
            <person name="Hamel J."/>
            <person name="Kukavica-Ibrulj I."/>
            <person name="Levesque R."/>
            <person name="Goodridge L."/>
        </authorList>
    </citation>
    <scope>NUCLEOTIDE SEQUENCE [LARGE SCALE GENOMIC DNA]</scope>
    <source>
        <strain evidence="4 5">S1285</strain>
    </source>
</reference>
<sequence>MLRHLYIFDLDHTLIAGDSSTWWSRYLVREGLVKDARYLVQEASLMRDYAEGKMDIHQYVALTLAPLAKMTIAEADQRIAQWVRDEVMPRVYPQALKLIQQLQAEKQQMLIISASASLLVKPIARALGIEEAAGIDVHIVNNRYTNIIDGTPSYREGKIARLKAWMALRNEPESKLTFYTDSINDLPLCLFADEVVLVNPCSQLQEQGKIHHWPTLYWRSE</sequence>
<dbReference type="InterPro" id="IPR023214">
    <property type="entry name" value="HAD_sf"/>
</dbReference>
<dbReference type="NCBIfam" id="TIGR01490">
    <property type="entry name" value="HAD-SF-IB-hyp1"/>
    <property type="match status" value="1"/>
</dbReference>
<dbReference type="OrthoDB" id="9784466at2"/>
<dbReference type="EMBL" id="PQLX01000001">
    <property type="protein sequence ID" value="POU68483.1"/>
    <property type="molecule type" value="Genomic_DNA"/>
</dbReference>
<organism evidence="4 5">
    <name type="scientific">Citrobacter amalonaticus</name>
    <dbReference type="NCBI Taxonomy" id="35703"/>
    <lineage>
        <taxon>Bacteria</taxon>
        <taxon>Pseudomonadati</taxon>
        <taxon>Pseudomonadota</taxon>
        <taxon>Gammaproteobacteria</taxon>
        <taxon>Enterobacterales</taxon>
        <taxon>Enterobacteriaceae</taxon>
        <taxon>Citrobacter</taxon>
    </lineage>
</organism>
<keyword evidence="3" id="KW-0460">Magnesium</keyword>
<dbReference type="PANTHER" id="PTHR43344:SF13">
    <property type="entry name" value="PHOSPHATASE RV3661-RELATED"/>
    <property type="match status" value="1"/>
</dbReference>